<evidence type="ECO:0000259" key="2">
    <source>
        <dbReference type="Pfam" id="PF06634"/>
    </source>
</evidence>
<proteinExistence type="predicted"/>
<evidence type="ECO:0000313" key="3">
    <source>
        <dbReference type="EMBL" id="QSZ68336.1"/>
    </source>
</evidence>
<organism evidence="3 4">
    <name type="scientific">Methanofollis aquaemaris</name>
    <dbReference type="NCBI Taxonomy" id="126734"/>
    <lineage>
        <taxon>Archaea</taxon>
        <taxon>Methanobacteriati</taxon>
        <taxon>Methanobacteriota</taxon>
        <taxon>Stenosarchaea group</taxon>
        <taxon>Methanomicrobia</taxon>
        <taxon>Methanomicrobiales</taxon>
        <taxon>Methanomicrobiaceae</taxon>
        <taxon>Methanofollis</taxon>
    </lineage>
</organism>
<feature type="domain" description="DUF1156" evidence="2">
    <location>
        <begin position="6"/>
        <end position="36"/>
    </location>
</feature>
<feature type="region of interest" description="Disordered" evidence="1">
    <location>
        <begin position="1"/>
        <end position="25"/>
    </location>
</feature>
<sequence>MEAARPQEAINKGPAREESIRHGHPSTLHLWWARRPV</sequence>
<reference evidence="3" key="1">
    <citation type="journal article" date="2001" name="Int. J. Syst. Evol. Microbiol.">
        <title>Methanofollis aquaemaris sp. nov., a methanogen isolated from an aquaculture fish pond.</title>
        <authorList>
            <person name="Lai M.C."/>
            <person name="Chen S.C."/>
        </authorList>
    </citation>
    <scope>NUCLEOTIDE SEQUENCE</scope>
    <source>
        <strain evidence="3">N2F9704</strain>
    </source>
</reference>
<gene>
    <name evidence="3" type="ORF">RJ40_00870</name>
</gene>
<evidence type="ECO:0000313" key="4">
    <source>
        <dbReference type="Proteomes" id="UP001042704"/>
    </source>
</evidence>
<dbReference type="Pfam" id="PF06634">
    <property type="entry name" value="DUF1156"/>
    <property type="match status" value="1"/>
</dbReference>
<dbReference type="InterPro" id="IPR009537">
    <property type="entry name" value="DUF1156"/>
</dbReference>
<protein>
    <submittedName>
        <fullName evidence="3">DUF1156 domain-containing protein</fullName>
    </submittedName>
</protein>
<dbReference type="AlphaFoldDB" id="A0A8A3SAE5"/>
<dbReference type="EMBL" id="CP036172">
    <property type="protein sequence ID" value="QSZ68336.1"/>
    <property type="molecule type" value="Genomic_DNA"/>
</dbReference>
<keyword evidence="4" id="KW-1185">Reference proteome</keyword>
<reference evidence="3" key="2">
    <citation type="submission" date="2019-02" db="EMBL/GenBank/DDBJ databases">
        <authorList>
            <person name="Chen S.-C."/>
            <person name="Chien H.-H."/>
            <person name="Lai M.-C."/>
        </authorList>
    </citation>
    <scope>NUCLEOTIDE SEQUENCE</scope>
    <source>
        <strain evidence="3">N2F9704</strain>
    </source>
</reference>
<dbReference type="Proteomes" id="UP001042704">
    <property type="component" value="Chromosome"/>
</dbReference>
<name>A0A8A3SAE5_9EURY</name>
<evidence type="ECO:0000256" key="1">
    <source>
        <dbReference type="SAM" id="MobiDB-lite"/>
    </source>
</evidence>
<dbReference type="KEGG" id="maqe:RJ40_00870"/>
<accession>A0A8A3SAE5</accession>